<protein>
    <submittedName>
        <fullName evidence="3">QWRF motif-containing protein 8</fullName>
    </submittedName>
</protein>
<dbReference type="GO" id="GO:0051225">
    <property type="term" value="P:spindle assembly"/>
    <property type="evidence" value="ECO:0007669"/>
    <property type="project" value="TreeGrafter"/>
</dbReference>
<feature type="compositionally biased region" description="Polar residues" evidence="2">
    <location>
        <begin position="155"/>
        <end position="169"/>
    </location>
</feature>
<reference evidence="3" key="1">
    <citation type="submission" date="2020-01" db="EMBL/GenBank/DDBJ databases">
        <title>Genome sequence of Kobresia littledalei, the first chromosome-level genome in the family Cyperaceae.</title>
        <authorList>
            <person name="Qu G."/>
        </authorList>
    </citation>
    <scope>NUCLEOTIDE SEQUENCE</scope>
    <source>
        <strain evidence="3">C.B.Clarke</strain>
        <tissue evidence="3">Leaf</tissue>
    </source>
</reference>
<feature type="region of interest" description="Disordered" evidence="2">
    <location>
        <begin position="56"/>
        <end position="128"/>
    </location>
</feature>
<evidence type="ECO:0000313" key="3">
    <source>
        <dbReference type="EMBL" id="KAF3339143.1"/>
    </source>
</evidence>
<feature type="compositionally biased region" description="Low complexity" evidence="2">
    <location>
        <begin position="108"/>
        <end position="120"/>
    </location>
</feature>
<keyword evidence="4" id="KW-1185">Reference proteome</keyword>
<sequence>MDFPASDSAATALRHKTAKLENIARAPLLLSEKNSAVMGSAMRKATAREVSSRYKSIGAIGPQTTTPKRYASPVTGRSGKNIHSVGPPLPKRAQSAERRRPTLPPSSPSSSSSCSSSSSSGPATPIGVTDLEMRSTASGHMMWPSMRRLSASFQSEPISIPTNKNSCVDQNKKKTPLKTRKLSDKPVLSRPSPVRARPTPVQSALSATSAGARQGKQLRGKQIEDAHQLRLNYNKLLQWRFVNAREAEALSAQKEIAEGTLYGVWNNLSGLRDSIINKRMHLQQLIQEEKLQLVLNDQIAYLEQWALLENDHSASLSGSIDALKASTLRVPVTAGAKANLHDVKNAVSSAIDVMQSMGSSVCSLLDKVEGRGSLVSELGTVAAQEKAMLEEYRDHLSIITQLQIQESSLRTQLIQSRS</sequence>
<comment type="caution">
    <text evidence="3">The sequence shown here is derived from an EMBL/GenBank/DDBJ whole genome shotgun (WGS) entry which is preliminary data.</text>
</comment>
<comment type="similarity">
    <text evidence="1">Belongs to the QWRF family.</text>
</comment>
<dbReference type="Proteomes" id="UP000623129">
    <property type="component" value="Unassembled WGS sequence"/>
</dbReference>
<dbReference type="EMBL" id="SWLB01000004">
    <property type="protein sequence ID" value="KAF3339143.1"/>
    <property type="molecule type" value="Genomic_DNA"/>
</dbReference>
<dbReference type="PANTHER" id="PTHR31807">
    <property type="entry name" value="AUGMIN FAMILY MEMBER"/>
    <property type="match status" value="1"/>
</dbReference>
<dbReference type="Pfam" id="PF04484">
    <property type="entry name" value="QWRF"/>
    <property type="match status" value="1"/>
</dbReference>
<proteinExistence type="inferred from homology"/>
<evidence type="ECO:0000256" key="2">
    <source>
        <dbReference type="SAM" id="MobiDB-lite"/>
    </source>
</evidence>
<dbReference type="GO" id="GO:0005737">
    <property type="term" value="C:cytoplasm"/>
    <property type="evidence" value="ECO:0007669"/>
    <property type="project" value="TreeGrafter"/>
</dbReference>
<feature type="region of interest" description="Disordered" evidence="2">
    <location>
        <begin position="155"/>
        <end position="219"/>
    </location>
</feature>
<feature type="compositionally biased region" description="Polar residues" evidence="2">
    <location>
        <begin position="200"/>
        <end position="211"/>
    </location>
</feature>
<organism evidence="3 4">
    <name type="scientific">Carex littledalei</name>
    <dbReference type="NCBI Taxonomy" id="544730"/>
    <lineage>
        <taxon>Eukaryota</taxon>
        <taxon>Viridiplantae</taxon>
        <taxon>Streptophyta</taxon>
        <taxon>Embryophyta</taxon>
        <taxon>Tracheophyta</taxon>
        <taxon>Spermatophyta</taxon>
        <taxon>Magnoliopsida</taxon>
        <taxon>Liliopsida</taxon>
        <taxon>Poales</taxon>
        <taxon>Cyperaceae</taxon>
        <taxon>Cyperoideae</taxon>
        <taxon>Cariceae</taxon>
        <taxon>Carex</taxon>
        <taxon>Carex subgen. Euthyceras</taxon>
    </lineage>
</organism>
<dbReference type="GO" id="GO:0008017">
    <property type="term" value="F:microtubule binding"/>
    <property type="evidence" value="ECO:0007669"/>
    <property type="project" value="TreeGrafter"/>
</dbReference>
<evidence type="ECO:0000256" key="1">
    <source>
        <dbReference type="ARBA" id="ARBA00010016"/>
    </source>
</evidence>
<dbReference type="OrthoDB" id="1924320at2759"/>
<accession>A0A833RQ22</accession>
<gene>
    <name evidence="3" type="ORF">FCM35_KLT16614</name>
</gene>
<dbReference type="InterPro" id="IPR007573">
    <property type="entry name" value="QWRF"/>
</dbReference>
<dbReference type="AlphaFoldDB" id="A0A833RQ22"/>
<dbReference type="PANTHER" id="PTHR31807:SF37">
    <property type="entry name" value="HAUS AUGMIN-LIKE COMPLEX SUBUNIT 8"/>
    <property type="match status" value="1"/>
</dbReference>
<name>A0A833RQ22_9POAL</name>
<dbReference type="GO" id="GO:0005880">
    <property type="term" value="C:nuclear microtubule"/>
    <property type="evidence" value="ECO:0007669"/>
    <property type="project" value="TreeGrafter"/>
</dbReference>
<evidence type="ECO:0000313" key="4">
    <source>
        <dbReference type="Proteomes" id="UP000623129"/>
    </source>
</evidence>